<dbReference type="PATRIC" id="fig|45073.5.peg.2174"/>
<evidence type="ECO:0000313" key="4">
    <source>
        <dbReference type="Proteomes" id="UP000054618"/>
    </source>
</evidence>
<dbReference type="AlphaFoldDB" id="A0A0W0XTS6"/>
<dbReference type="EMBL" id="LNYS01000012">
    <property type="protein sequence ID" value="KTD48253.1"/>
    <property type="molecule type" value="Genomic_DNA"/>
</dbReference>
<name>A0A0W0XTS6_9GAMM</name>
<dbReference type="PANTHER" id="PTHR35146:SF1">
    <property type="entry name" value="UPF0178 PROTEIN YAII"/>
    <property type="match status" value="1"/>
</dbReference>
<dbReference type="PANTHER" id="PTHR35146">
    <property type="entry name" value="UPF0178 PROTEIN YAII"/>
    <property type="match status" value="1"/>
</dbReference>
<protein>
    <recommendedName>
        <fullName evidence="2">UPF0178 protein Lqui_2064</fullName>
    </recommendedName>
</protein>
<evidence type="ECO:0000313" key="3">
    <source>
        <dbReference type="EMBL" id="KTD48253.1"/>
    </source>
</evidence>
<comment type="similarity">
    <text evidence="1 2">Belongs to the UPF0178 family.</text>
</comment>
<dbReference type="NCBIfam" id="NF001095">
    <property type="entry name" value="PRK00124.1"/>
    <property type="match status" value="1"/>
</dbReference>
<organism evidence="3 4">
    <name type="scientific">Legionella quinlivanii</name>
    <dbReference type="NCBI Taxonomy" id="45073"/>
    <lineage>
        <taxon>Bacteria</taxon>
        <taxon>Pseudomonadati</taxon>
        <taxon>Pseudomonadota</taxon>
        <taxon>Gammaproteobacteria</taxon>
        <taxon>Legionellales</taxon>
        <taxon>Legionellaceae</taxon>
        <taxon>Legionella</taxon>
    </lineage>
</organism>
<dbReference type="CDD" id="cd18720">
    <property type="entry name" value="PIN_YqxD-like"/>
    <property type="match status" value="1"/>
</dbReference>
<evidence type="ECO:0000256" key="2">
    <source>
        <dbReference type="HAMAP-Rule" id="MF_00489"/>
    </source>
</evidence>
<evidence type="ECO:0000256" key="1">
    <source>
        <dbReference type="ARBA" id="ARBA00008522"/>
    </source>
</evidence>
<gene>
    <name evidence="3" type="ORF">Lqui_2064</name>
</gene>
<accession>A0A0W0XTS6</accession>
<dbReference type="InterPro" id="IPR003791">
    <property type="entry name" value="UPF0178"/>
</dbReference>
<reference evidence="3 4" key="1">
    <citation type="submission" date="2015-11" db="EMBL/GenBank/DDBJ databases">
        <title>Genomic analysis of 38 Legionella species identifies large and diverse effector repertoires.</title>
        <authorList>
            <person name="Burstein D."/>
            <person name="Amaro F."/>
            <person name="Zusman T."/>
            <person name="Lifshitz Z."/>
            <person name="Cohen O."/>
            <person name="Gilbert J.A."/>
            <person name="Pupko T."/>
            <person name="Shuman H.A."/>
            <person name="Segal G."/>
        </authorList>
    </citation>
    <scope>NUCLEOTIDE SEQUENCE [LARGE SCALE GENOMIC DNA]</scope>
    <source>
        <strain evidence="3 4">CDC#1442-AUS-E</strain>
    </source>
</reference>
<dbReference type="OrthoDB" id="9798918at2"/>
<keyword evidence="4" id="KW-1185">Reference proteome</keyword>
<dbReference type="HAMAP" id="MF_00489">
    <property type="entry name" value="UPF0178"/>
    <property type="match status" value="1"/>
</dbReference>
<sequence length="149" mass="16359">MQIWIDGDACPKPIKEIVFRAAIRTQRLLMIVSNHSLTIPASPFIRKHQVGAGFDMADRYIAENIKPGDLVITADIPLADIIITNGGFALNPRGEMYTANNVKSHLSMRNFNEVLRGAQMLSGGPPKISAREIQSFANGLDRFLAGNVK</sequence>
<comment type="caution">
    <text evidence="3">The sequence shown here is derived from an EMBL/GenBank/DDBJ whole genome shotgun (WGS) entry which is preliminary data.</text>
</comment>
<proteinExistence type="inferred from homology"/>
<dbReference type="Pfam" id="PF02639">
    <property type="entry name" value="DUF188"/>
    <property type="match status" value="1"/>
</dbReference>
<dbReference type="Proteomes" id="UP000054618">
    <property type="component" value="Unassembled WGS sequence"/>
</dbReference>
<dbReference type="RefSeq" id="WP_058508161.1">
    <property type="nucleotide sequence ID" value="NZ_CAAAIK010000010.1"/>
</dbReference>